<sequence length="93" mass="11069">MLISHLFFLPIKEMPSDREKEARNQASFWEISPLFLDYPINFYFNAGGVFWFHTRPKFLGTFERRAAPEPERFMKFRSGGAVRKWGGLRPIRK</sequence>
<protein>
    <recommendedName>
        <fullName evidence="3">Cytochrome P450</fullName>
    </recommendedName>
</protein>
<evidence type="ECO:0000313" key="1">
    <source>
        <dbReference type="EMBL" id="MEH2556642.1"/>
    </source>
</evidence>
<proteinExistence type="predicted"/>
<dbReference type="Proteomes" id="UP001364224">
    <property type="component" value="Unassembled WGS sequence"/>
</dbReference>
<keyword evidence="2" id="KW-1185">Reference proteome</keyword>
<dbReference type="RefSeq" id="WP_334482087.1">
    <property type="nucleotide sequence ID" value="NZ_JAZHRV010000001.1"/>
</dbReference>
<name>A0ABU8BEU2_9BRAD</name>
<evidence type="ECO:0000313" key="2">
    <source>
        <dbReference type="Proteomes" id="UP001364224"/>
    </source>
</evidence>
<evidence type="ECO:0008006" key="3">
    <source>
        <dbReference type="Google" id="ProtNLM"/>
    </source>
</evidence>
<gene>
    <name evidence="1" type="ORF">V1286_004171</name>
</gene>
<dbReference type="EMBL" id="JAZHRV010000001">
    <property type="protein sequence ID" value="MEH2556642.1"/>
    <property type="molecule type" value="Genomic_DNA"/>
</dbReference>
<accession>A0ABU8BEU2</accession>
<reference evidence="1 2" key="1">
    <citation type="submission" date="2024-02" db="EMBL/GenBank/DDBJ databases">
        <title>Adaptive strategies in a cosmopolitan and abundant soil bacterium.</title>
        <authorList>
            <person name="Carini P."/>
        </authorList>
    </citation>
    <scope>NUCLEOTIDE SEQUENCE [LARGE SCALE GENOMIC DNA]</scope>
    <source>
        <strain evidence="1 2">AZCC 1608</strain>
    </source>
</reference>
<organism evidence="1 2">
    <name type="scientific">Bradyrhizobium algeriense</name>
    <dbReference type="NCBI Taxonomy" id="634784"/>
    <lineage>
        <taxon>Bacteria</taxon>
        <taxon>Pseudomonadati</taxon>
        <taxon>Pseudomonadota</taxon>
        <taxon>Alphaproteobacteria</taxon>
        <taxon>Hyphomicrobiales</taxon>
        <taxon>Nitrobacteraceae</taxon>
        <taxon>Bradyrhizobium</taxon>
    </lineage>
</organism>
<comment type="caution">
    <text evidence="1">The sequence shown here is derived from an EMBL/GenBank/DDBJ whole genome shotgun (WGS) entry which is preliminary data.</text>
</comment>